<dbReference type="RefSeq" id="XP_008302233.1">
    <property type="nucleotide sequence ID" value="XM_008304011.1"/>
</dbReference>
<dbReference type="AlphaFoldDB" id="A0A9Y4NRK1"/>
<protein>
    <submittedName>
        <fullName evidence="4">Uncharacterized protein LOC103374001</fullName>
    </submittedName>
</protein>
<evidence type="ECO:0000259" key="2">
    <source>
        <dbReference type="Pfam" id="PF15232"/>
    </source>
</evidence>
<feature type="compositionally biased region" description="Polar residues" evidence="1">
    <location>
        <begin position="410"/>
        <end position="426"/>
    </location>
</feature>
<dbReference type="InterPro" id="IPR052303">
    <property type="entry name" value="CEFIP"/>
</dbReference>
<dbReference type="Pfam" id="PF15232">
    <property type="entry name" value="DUF4585"/>
    <property type="match status" value="1"/>
</dbReference>
<organism evidence="3 4">
    <name type="scientific">Stegastes partitus</name>
    <name type="common">bicolor damselfish</name>
    <dbReference type="NCBI Taxonomy" id="144197"/>
    <lineage>
        <taxon>Eukaryota</taxon>
        <taxon>Metazoa</taxon>
        <taxon>Chordata</taxon>
        <taxon>Craniata</taxon>
        <taxon>Vertebrata</taxon>
        <taxon>Euteleostomi</taxon>
        <taxon>Actinopterygii</taxon>
        <taxon>Neopterygii</taxon>
        <taxon>Teleostei</taxon>
        <taxon>Neoteleostei</taxon>
        <taxon>Acanthomorphata</taxon>
        <taxon>Ovalentaria</taxon>
        <taxon>Pomacentridae</taxon>
        <taxon>Stegastes</taxon>
    </lineage>
</organism>
<evidence type="ECO:0000256" key="1">
    <source>
        <dbReference type="SAM" id="MobiDB-lite"/>
    </source>
</evidence>
<gene>
    <name evidence="4" type="primary">LOC103374001</name>
</gene>
<feature type="domain" description="DUF4585" evidence="2">
    <location>
        <begin position="589"/>
        <end position="652"/>
    </location>
</feature>
<feature type="region of interest" description="Disordered" evidence="1">
    <location>
        <begin position="506"/>
        <end position="546"/>
    </location>
</feature>
<feature type="compositionally biased region" description="Polar residues" evidence="1">
    <location>
        <begin position="325"/>
        <end position="335"/>
    </location>
</feature>
<dbReference type="GeneID" id="103374001"/>
<feature type="region of interest" description="Disordered" evidence="1">
    <location>
        <begin position="366"/>
        <end position="444"/>
    </location>
</feature>
<evidence type="ECO:0000313" key="3">
    <source>
        <dbReference type="Proteomes" id="UP000694891"/>
    </source>
</evidence>
<feature type="compositionally biased region" description="Low complexity" evidence="1">
    <location>
        <begin position="534"/>
        <end position="546"/>
    </location>
</feature>
<name>A0A9Y4NRK1_9TELE</name>
<dbReference type="PANTHER" id="PTHR33775:SF1">
    <property type="entry name" value="PROLINE-RICH BASIC PROTEIN 1"/>
    <property type="match status" value="1"/>
</dbReference>
<accession>A0A9Y4NRK1</accession>
<dbReference type="GO" id="GO:0005654">
    <property type="term" value="C:nucleoplasm"/>
    <property type="evidence" value="ECO:0007669"/>
    <property type="project" value="TreeGrafter"/>
</dbReference>
<evidence type="ECO:0000313" key="4">
    <source>
        <dbReference type="RefSeq" id="XP_008302233.1"/>
    </source>
</evidence>
<sequence length="707" mass="76375">MSGRLNRGAGGGKKVFLSAHRCPEVDLLPQHDHDAQIPPLSSLVPTEKSSELTCPGKREAHYLDICSPCFSRGAEEDDDGSISDWSEEDLSLHFSSSVILQSDDEESDPGSGFECVDVTMETQVNAQEGEGQKMVPKRQIQLKKKQDSENVINQGNTEKLQVMLKDEPAEEGGGYNNVSADELVCPSVCQHPNMLLRQHSMPASFHSRSVASSDVDGYRVYKGLIAGASQGLAVGGSSRRLQKSLSLDETKTKMASCLIKNVLSKKMQVEQTSSNPSHLKKTPEVLPVLPAELQGGRTGVFKAPVHVVRDMRSLVKNTYSLSFPTTTPGNNQPTSFKVIGQEDSPPPTYQQAVGFKGHVAKVAASFSQSQNRKHNNTFSCPATQQRRGSEPIMSRRGNDDITWPVMLDLPTTSPVSSDLSELSQSERAGKSHPHPPPPPRTQLPLCDLEQSSILYGSSLSAPGSSQQVLQPCFYTPTVLPTFSHSLYPHLGKVNYIHGPLSYSQTQLQLPPPAPRTTGATEGHGNAVTPAMHGQQQQQQQQQQHRQQQPFLCKVQGFLPAQVGGDFIVDIAQSAPAPEALFSVPGPCHLVLDPKSGQCFYVDPPPQPQKKMLLDPETGQFIQVFLPGASSASNITSMLPGRCTNPAPIMIKPAPAGLQVGGANPTMFSVIRLPPPLAVSSLYGPPCLPLTVMTSHLQHHDDITPTAP</sequence>
<feature type="region of interest" description="Disordered" evidence="1">
    <location>
        <begin position="31"/>
        <end position="51"/>
    </location>
</feature>
<feature type="compositionally biased region" description="Polar residues" evidence="1">
    <location>
        <begin position="366"/>
        <end position="386"/>
    </location>
</feature>
<reference evidence="4" key="1">
    <citation type="submission" date="2025-08" db="UniProtKB">
        <authorList>
            <consortium name="RefSeq"/>
        </authorList>
    </citation>
    <scope>IDENTIFICATION</scope>
</reference>
<dbReference type="InterPro" id="IPR027838">
    <property type="entry name" value="DUF4585"/>
</dbReference>
<dbReference type="Proteomes" id="UP000694891">
    <property type="component" value="Unplaced"/>
</dbReference>
<feature type="region of interest" description="Disordered" evidence="1">
    <location>
        <begin position="325"/>
        <end position="348"/>
    </location>
</feature>
<proteinExistence type="predicted"/>
<keyword evidence="3" id="KW-1185">Reference proteome</keyword>
<dbReference type="PANTHER" id="PTHR33775">
    <property type="entry name" value="CARDIAC-ENRICHED FHL2-INTERACTING PROTEIN-RELATED"/>
    <property type="match status" value="1"/>
</dbReference>